<evidence type="ECO:0000256" key="1">
    <source>
        <dbReference type="SAM" id="Phobius"/>
    </source>
</evidence>
<name>A0ABD3WZV5_SINWO</name>
<keyword evidence="1" id="KW-0812">Transmembrane</keyword>
<evidence type="ECO:0000313" key="3">
    <source>
        <dbReference type="Proteomes" id="UP001634394"/>
    </source>
</evidence>
<gene>
    <name evidence="2" type="ORF">ACJMK2_031790</name>
</gene>
<dbReference type="EMBL" id="JBJQND010000004">
    <property type="protein sequence ID" value="KAL3879494.1"/>
    <property type="molecule type" value="Genomic_DNA"/>
</dbReference>
<organism evidence="2 3">
    <name type="scientific">Sinanodonta woodiana</name>
    <name type="common">Chinese pond mussel</name>
    <name type="synonym">Anodonta woodiana</name>
    <dbReference type="NCBI Taxonomy" id="1069815"/>
    <lineage>
        <taxon>Eukaryota</taxon>
        <taxon>Metazoa</taxon>
        <taxon>Spiralia</taxon>
        <taxon>Lophotrochozoa</taxon>
        <taxon>Mollusca</taxon>
        <taxon>Bivalvia</taxon>
        <taxon>Autobranchia</taxon>
        <taxon>Heteroconchia</taxon>
        <taxon>Palaeoheterodonta</taxon>
        <taxon>Unionida</taxon>
        <taxon>Unionoidea</taxon>
        <taxon>Unionidae</taxon>
        <taxon>Unioninae</taxon>
        <taxon>Sinanodonta</taxon>
    </lineage>
</organism>
<feature type="transmembrane region" description="Helical" evidence="1">
    <location>
        <begin position="6"/>
        <end position="27"/>
    </location>
</feature>
<protein>
    <submittedName>
        <fullName evidence="2">Uncharacterized protein</fullName>
    </submittedName>
</protein>
<keyword evidence="1" id="KW-1133">Transmembrane helix</keyword>
<keyword evidence="3" id="KW-1185">Reference proteome</keyword>
<proteinExistence type="predicted"/>
<sequence length="95" mass="10882">MPLSNLILSGAIMFAGASPTTVLNVLMHSKIQCFSQRTYMSKQNAYIVPIVSSVWKLSQSYTLDEIMKHLTEYLFDHIKMKISFQHRCVQKIRGS</sequence>
<dbReference type="AlphaFoldDB" id="A0ABD3WZV5"/>
<dbReference type="Proteomes" id="UP001634394">
    <property type="component" value="Unassembled WGS sequence"/>
</dbReference>
<comment type="caution">
    <text evidence="2">The sequence shown here is derived from an EMBL/GenBank/DDBJ whole genome shotgun (WGS) entry which is preliminary data.</text>
</comment>
<evidence type="ECO:0000313" key="2">
    <source>
        <dbReference type="EMBL" id="KAL3879494.1"/>
    </source>
</evidence>
<accession>A0ABD3WZV5</accession>
<reference evidence="2 3" key="1">
    <citation type="submission" date="2024-11" db="EMBL/GenBank/DDBJ databases">
        <title>Chromosome-level genome assembly of the freshwater bivalve Anodonta woodiana.</title>
        <authorList>
            <person name="Chen X."/>
        </authorList>
    </citation>
    <scope>NUCLEOTIDE SEQUENCE [LARGE SCALE GENOMIC DNA]</scope>
    <source>
        <strain evidence="2">MN2024</strain>
        <tissue evidence="2">Gills</tissue>
    </source>
</reference>
<keyword evidence="1" id="KW-0472">Membrane</keyword>